<dbReference type="AlphaFoldDB" id="A0A7I8LKL6"/>
<keyword evidence="2" id="KW-1185">Reference proteome</keyword>
<organism evidence="1 2">
    <name type="scientific">Spirodela intermedia</name>
    <name type="common">Intermediate duckweed</name>
    <dbReference type="NCBI Taxonomy" id="51605"/>
    <lineage>
        <taxon>Eukaryota</taxon>
        <taxon>Viridiplantae</taxon>
        <taxon>Streptophyta</taxon>
        <taxon>Embryophyta</taxon>
        <taxon>Tracheophyta</taxon>
        <taxon>Spermatophyta</taxon>
        <taxon>Magnoliopsida</taxon>
        <taxon>Liliopsida</taxon>
        <taxon>Araceae</taxon>
        <taxon>Lemnoideae</taxon>
        <taxon>Spirodela</taxon>
    </lineage>
</organism>
<dbReference type="OrthoDB" id="780386at2759"/>
<evidence type="ECO:0000313" key="1">
    <source>
        <dbReference type="EMBL" id="CAA7409805.1"/>
    </source>
</evidence>
<proteinExistence type="predicted"/>
<evidence type="ECO:0000313" key="2">
    <source>
        <dbReference type="Proteomes" id="UP000663760"/>
    </source>
</evidence>
<dbReference type="Proteomes" id="UP000663760">
    <property type="component" value="Chromosome 16"/>
</dbReference>
<dbReference type="PANTHER" id="PTHR35317:SF42">
    <property type="entry name" value="RETROTRANSPOSON GAG DOMAIN-CONTAINING PROTEIN"/>
    <property type="match status" value="1"/>
</dbReference>
<reference evidence="1" key="1">
    <citation type="submission" date="2020-02" db="EMBL/GenBank/DDBJ databases">
        <authorList>
            <person name="Scholz U."/>
            <person name="Mascher M."/>
            <person name="Fiebig A."/>
        </authorList>
    </citation>
    <scope>NUCLEOTIDE SEQUENCE</scope>
</reference>
<dbReference type="EMBL" id="LR746279">
    <property type="protein sequence ID" value="CAA7409805.1"/>
    <property type="molecule type" value="Genomic_DNA"/>
</dbReference>
<dbReference type="PANTHER" id="PTHR35317">
    <property type="entry name" value="OS04G0629600 PROTEIN"/>
    <property type="match status" value="1"/>
</dbReference>
<name>A0A7I8LKL6_SPIIN</name>
<dbReference type="Pfam" id="PF14223">
    <property type="entry name" value="Retrotran_gag_2"/>
    <property type="match status" value="1"/>
</dbReference>
<protein>
    <submittedName>
        <fullName evidence="1">Uncharacterized protein</fullName>
    </submittedName>
</protein>
<accession>A0A7I8LKL6</accession>
<gene>
    <name evidence="1" type="ORF">SI8410_16020483</name>
</gene>
<sequence>MLNGTNFKAWKENIMIVLSYMDLDIALREDCPIDSHEDKRDMDKGTLFEKATIAIIFLEELEKKFTESDKVETSMILAKLISIKYKGKENIQEYILEISHLASKLKLLKLELSEDLVIHLILISLTTPFSQFKMNYNCRRDKWSLDELISHCVQEKKRLKQDRHESAHLTMTSKNKIKKSLWAMKLQVDHH</sequence>